<keyword evidence="5" id="KW-0813">Transport</keyword>
<evidence type="ECO:0000256" key="6">
    <source>
        <dbReference type="ARBA" id="ARBA00022660"/>
    </source>
</evidence>
<keyword evidence="9 17" id="KW-1278">Translocase</keyword>
<evidence type="ECO:0000256" key="10">
    <source>
        <dbReference type="ARBA" id="ARBA00022982"/>
    </source>
</evidence>
<dbReference type="GO" id="GO:0006120">
    <property type="term" value="P:mitochondrial electron transport, NADH to ubiquinone"/>
    <property type="evidence" value="ECO:0007669"/>
    <property type="project" value="InterPro"/>
</dbReference>
<feature type="transmembrane region" description="Helical" evidence="17">
    <location>
        <begin position="94"/>
        <end position="115"/>
    </location>
</feature>
<geneLocation type="mitochondrion" evidence="20"/>
<dbReference type="PANTHER" id="PTHR46552">
    <property type="entry name" value="NADH-UBIQUINONE OXIDOREDUCTASE CHAIN 2"/>
    <property type="match status" value="1"/>
</dbReference>
<evidence type="ECO:0000313" key="20">
    <source>
        <dbReference type="EMBL" id="AAF03022.1"/>
    </source>
</evidence>
<evidence type="ECO:0000256" key="12">
    <source>
        <dbReference type="ARBA" id="ARBA00023027"/>
    </source>
</evidence>
<feature type="transmembrane region" description="Helical" evidence="17">
    <location>
        <begin position="201"/>
        <end position="220"/>
    </location>
</feature>
<evidence type="ECO:0000256" key="13">
    <source>
        <dbReference type="ARBA" id="ARBA00023075"/>
    </source>
</evidence>
<comment type="function">
    <text evidence="17">Core subunit of the mitochondrial membrane respiratory chain NADH dehydrogenase (Complex I) which catalyzes electron transfer from NADH through the respiratory chain, using ubiquinone as an electron acceptor. Essential for the catalytic activity and assembly of complex I.</text>
</comment>
<evidence type="ECO:0000256" key="3">
    <source>
        <dbReference type="ARBA" id="ARBA00012944"/>
    </source>
</evidence>
<dbReference type="Pfam" id="PF00361">
    <property type="entry name" value="Proton_antipo_M"/>
    <property type="match status" value="1"/>
</dbReference>
<evidence type="ECO:0000256" key="17">
    <source>
        <dbReference type="RuleBase" id="RU003403"/>
    </source>
</evidence>
<accession>Q9TD12</accession>
<dbReference type="GO" id="GO:0008137">
    <property type="term" value="F:NADH dehydrogenase (ubiquinone) activity"/>
    <property type="evidence" value="ECO:0007669"/>
    <property type="project" value="UniProtKB-EC"/>
</dbReference>
<protein>
    <recommendedName>
        <fullName evidence="4 17">NADH-ubiquinone oxidoreductase chain 2</fullName>
        <ecNumber evidence="3 17">7.1.1.2</ecNumber>
    </recommendedName>
</protein>
<keyword evidence="12 17" id="KW-0520">NAD</keyword>
<evidence type="ECO:0000259" key="18">
    <source>
        <dbReference type="Pfam" id="PF00361"/>
    </source>
</evidence>
<feature type="domain" description="NADH:quinone oxidoreductase/Mrp antiporter transmembrane" evidence="18">
    <location>
        <begin position="24"/>
        <end position="285"/>
    </location>
</feature>
<evidence type="ECO:0000259" key="19">
    <source>
        <dbReference type="Pfam" id="PF06444"/>
    </source>
</evidence>
<evidence type="ECO:0000256" key="2">
    <source>
        <dbReference type="ARBA" id="ARBA00007012"/>
    </source>
</evidence>
<name>Q9TD12_9TELE</name>
<organism evidence="20">
    <name type="scientific">Pituna poranga</name>
    <dbReference type="NCBI Taxonomy" id="61829"/>
    <lineage>
        <taxon>Eukaryota</taxon>
        <taxon>Metazoa</taxon>
        <taxon>Chordata</taxon>
        <taxon>Craniata</taxon>
        <taxon>Vertebrata</taxon>
        <taxon>Euteleostomi</taxon>
        <taxon>Actinopterygii</taxon>
        <taxon>Neopterygii</taxon>
        <taxon>Teleostei</taxon>
        <taxon>Neoteleostei</taxon>
        <taxon>Acanthomorphata</taxon>
        <taxon>Ovalentaria</taxon>
        <taxon>Atherinomorphae</taxon>
        <taxon>Cyprinodontiformes</taxon>
        <taxon>Rivulidae</taxon>
        <taxon>Pituna</taxon>
    </lineage>
</organism>
<dbReference type="EMBL" id="AF092412">
    <property type="protein sequence ID" value="AAF03022.1"/>
    <property type="molecule type" value="Genomic_DNA"/>
</dbReference>
<keyword evidence="10 17" id="KW-0249">Electron transport</keyword>
<feature type="transmembrane region" description="Helical" evidence="17">
    <location>
        <begin position="60"/>
        <end position="82"/>
    </location>
</feature>
<evidence type="ECO:0000256" key="1">
    <source>
        <dbReference type="ARBA" id="ARBA00004448"/>
    </source>
</evidence>
<dbReference type="AlphaFoldDB" id="Q9TD12"/>
<feature type="domain" description="NADH dehydrogenase subunit 2 C-terminal" evidence="19">
    <location>
        <begin position="289"/>
        <end position="343"/>
    </location>
</feature>
<dbReference type="Pfam" id="PF06444">
    <property type="entry name" value="NADH_dehy_S2_C"/>
    <property type="match status" value="1"/>
</dbReference>
<evidence type="ECO:0000256" key="9">
    <source>
        <dbReference type="ARBA" id="ARBA00022967"/>
    </source>
</evidence>
<proteinExistence type="inferred from homology"/>
<dbReference type="EC" id="7.1.1.2" evidence="3 17"/>
<keyword evidence="6 17" id="KW-0679">Respiratory chain</keyword>
<evidence type="ECO:0000256" key="11">
    <source>
        <dbReference type="ARBA" id="ARBA00022989"/>
    </source>
</evidence>
<evidence type="ECO:0000256" key="4">
    <source>
        <dbReference type="ARBA" id="ARBA00021008"/>
    </source>
</evidence>
<evidence type="ECO:0000256" key="14">
    <source>
        <dbReference type="ARBA" id="ARBA00023128"/>
    </source>
</evidence>
<evidence type="ECO:0000256" key="5">
    <source>
        <dbReference type="ARBA" id="ARBA00022448"/>
    </source>
</evidence>
<evidence type="ECO:0000256" key="15">
    <source>
        <dbReference type="ARBA" id="ARBA00023136"/>
    </source>
</evidence>
<comment type="similarity">
    <text evidence="2 17">Belongs to the complex I subunit 2 family.</text>
</comment>
<keyword evidence="13 17" id="KW-0830">Ubiquinone</keyword>
<feature type="transmembrane region" description="Helical" evidence="17">
    <location>
        <begin position="274"/>
        <end position="293"/>
    </location>
</feature>
<feature type="transmembrane region" description="Helical" evidence="17">
    <location>
        <begin position="232"/>
        <end position="254"/>
    </location>
</feature>
<keyword evidence="14 17" id="KW-0496">Mitochondrion</keyword>
<dbReference type="PANTHER" id="PTHR46552:SF1">
    <property type="entry name" value="NADH-UBIQUINONE OXIDOREDUCTASE CHAIN 2"/>
    <property type="match status" value="1"/>
</dbReference>
<dbReference type="InterPro" id="IPR010933">
    <property type="entry name" value="NADH_DH_su2_C"/>
</dbReference>
<dbReference type="InterPro" id="IPR050175">
    <property type="entry name" value="Complex_I_Subunit_2"/>
</dbReference>
<dbReference type="GO" id="GO:0005743">
    <property type="term" value="C:mitochondrial inner membrane"/>
    <property type="evidence" value="ECO:0007669"/>
    <property type="project" value="UniProtKB-SubCell"/>
</dbReference>
<sequence>MNPYILTILAISLVLGTLLATTTSHWIMVWVGLEINTFTILPLMTQKYSPRAIEAAVKYFIIQTAATMIILFATILNAWMAGDWSIKQMNYPPSLMMVTMSLVLKMGLAPLHAWFPEVMQGLTLELGLILSTWQKLAPFSILLQLTIYNSTLITSLGLLSILMGGWGGLNQTQIRKILSYSSIANLGWMLLISQYLPSMAFMTFLIYSILTFSMFIMLWLNQSTTINTLSTSWFKTPALLFMVPLILLSLGGLPPLTGFIPKWMILFELTKQNLTFFATTAALANLMSLFFYLRMSYAMALTSSPNFIPMTLSWRIKTLSFTAPLGISTGISLYTLPMTPAIMIMIP</sequence>
<evidence type="ECO:0000256" key="8">
    <source>
        <dbReference type="ARBA" id="ARBA00022792"/>
    </source>
</evidence>
<evidence type="ECO:0000256" key="16">
    <source>
        <dbReference type="ARBA" id="ARBA00049551"/>
    </source>
</evidence>
<dbReference type="InterPro" id="IPR001750">
    <property type="entry name" value="ND/Mrp_TM"/>
</dbReference>
<feature type="transmembrane region" description="Helical" evidence="17">
    <location>
        <begin position="141"/>
        <end position="165"/>
    </location>
</feature>
<reference evidence="20" key="1">
    <citation type="journal article" date="1999" name="Evolution">
        <title>THE EVOLUTION OF DIAPAUSE IN THE KILLIFISH FAMILY RIVULIDAE (ATHERINOMORPHA, CYPRINODONTIFORMES): A MOLECULAR PHYLOGENETIC AND BIOGEOGRAPHIC PERSPECTIVE.</title>
        <authorList>
            <person name="Hrbek T."/>
            <person name="Larson A."/>
        </authorList>
    </citation>
    <scope>NUCLEOTIDE SEQUENCE</scope>
</reference>
<feature type="transmembrane region" description="Helical" evidence="17">
    <location>
        <begin position="177"/>
        <end position="195"/>
    </location>
</feature>
<comment type="subcellular location">
    <subcellularLocation>
        <location evidence="1 17">Mitochondrion inner membrane</location>
        <topology evidence="1 17">Multi-pass membrane protein</topology>
    </subcellularLocation>
</comment>
<feature type="transmembrane region" description="Helical" evidence="17">
    <location>
        <begin position="314"/>
        <end position="336"/>
    </location>
</feature>
<dbReference type="PRINTS" id="PR01436">
    <property type="entry name" value="NADHDHGNASE2"/>
</dbReference>
<comment type="catalytic activity">
    <reaction evidence="16 17">
        <text>a ubiquinone + NADH + 5 H(+)(in) = a ubiquinol + NAD(+) + 4 H(+)(out)</text>
        <dbReference type="Rhea" id="RHEA:29091"/>
        <dbReference type="Rhea" id="RHEA-COMP:9565"/>
        <dbReference type="Rhea" id="RHEA-COMP:9566"/>
        <dbReference type="ChEBI" id="CHEBI:15378"/>
        <dbReference type="ChEBI" id="CHEBI:16389"/>
        <dbReference type="ChEBI" id="CHEBI:17976"/>
        <dbReference type="ChEBI" id="CHEBI:57540"/>
        <dbReference type="ChEBI" id="CHEBI:57945"/>
        <dbReference type="EC" id="7.1.1.2"/>
    </reaction>
</comment>
<keyword evidence="11 17" id="KW-1133">Transmembrane helix</keyword>
<dbReference type="InterPro" id="IPR003917">
    <property type="entry name" value="NADH_UbQ_OxRdtase_chain2"/>
</dbReference>
<keyword evidence="7 17" id="KW-0812">Transmembrane</keyword>
<keyword evidence="15 17" id="KW-0472">Membrane</keyword>
<evidence type="ECO:0000256" key="7">
    <source>
        <dbReference type="ARBA" id="ARBA00022692"/>
    </source>
</evidence>
<keyword evidence="8 17" id="KW-0999">Mitochondrion inner membrane</keyword>